<dbReference type="InterPro" id="IPR013332">
    <property type="entry name" value="KPR_N"/>
</dbReference>
<keyword evidence="3 4" id="KW-0560">Oxidoreductase</keyword>
<dbReference type="GO" id="GO:0005737">
    <property type="term" value="C:cytoplasm"/>
    <property type="evidence" value="ECO:0007669"/>
    <property type="project" value="TreeGrafter"/>
</dbReference>
<dbReference type="NCBIfam" id="TIGR00745">
    <property type="entry name" value="apbA_panE"/>
    <property type="match status" value="1"/>
</dbReference>
<dbReference type="InterPro" id="IPR003710">
    <property type="entry name" value="ApbA"/>
</dbReference>
<keyword evidence="8" id="KW-1185">Reference proteome</keyword>
<organism evidence="7 8">
    <name type="scientific">Daldinia eschscholtzii</name>
    <dbReference type="NCBI Taxonomy" id="292717"/>
    <lineage>
        <taxon>Eukaryota</taxon>
        <taxon>Fungi</taxon>
        <taxon>Dikarya</taxon>
        <taxon>Ascomycota</taxon>
        <taxon>Pezizomycotina</taxon>
        <taxon>Sordariomycetes</taxon>
        <taxon>Xylariomycetidae</taxon>
        <taxon>Xylariales</taxon>
        <taxon>Hypoxylaceae</taxon>
        <taxon>Daldinia</taxon>
    </lineage>
</organism>
<dbReference type="GO" id="GO:0015940">
    <property type="term" value="P:pantothenate biosynthetic process"/>
    <property type="evidence" value="ECO:0007669"/>
    <property type="project" value="InterPro"/>
</dbReference>
<dbReference type="EC" id="1.1.1.169" evidence="4"/>
<dbReference type="InterPro" id="IPR013328">
    <property type="entry name" value="6PGD_dom2"/>
</dbReference>
<feature type="domain" description="Ketopantoate reductase N-terminal" evidence="5">
    <location>
        <begin position="4"/>
        <end position="164"/>
    </location>
</feature>
<reference evidence="7 8" key="1">
    <citation type="journal article" date="2024" name="Front Chem Biol">
        <title>Unveiling the potential of Daldinia eschscholtzii MFLUCC 19-0629 through bioactivity and bioinformatics studies for enhanced sustainable agriculture production.</title>
        <authorList>
            <person name="Brooks S."/>
            <person name="Weaver J.A."/>
            <person name="Klomchit A."/>
            <person name="Alharthi S.A."/>
            <person name="Onlamun T."/>
            <person name="Nurani R."/>
            <person name="Vong T.K."/>
            <person name="Alberti F."/>
            <person name="Greco C."/>
        </authorList>
    </citation>
    <scope>NUCLEOTIDE SEQUENCE [LARGE SCALE GENOMIC DNA]</scope>
    <source>
        <strain evidence="7">MFLUCC 19-0629</strain>
    </source>
</reference>
<dbReference type="PANTHER" id="PTHR21708">
    <property type="entry name" value="PROBABLE 2-DEHYDROPANTOATE 2-REDUCTASE"/>
    <property type="match status" value="1"/>
</dbReference>
<keyword evidence="2 4" id="KW-0521">NADP</keyword>
<gene>
    <name evidence="7" type="ORF">Daesc_005499</name>
</gene>
<feature type="domain" description="Ketopantoate reductase C-terminal" evidence="6">
    <location>
        <begin position="195"/>
        <end position="332"/>
    </location>
</feature>
<comment type="function">
    <text evidence="4">Catalyzes the NADPH-dependent reduction of ketopantoate into pantoic acid.</text>
</comment>
<dbReference type="EMBL" id="JBANMG010000005">
    <property type="protein sequence ID" value="KAK6953199.1"/>
    <property type="molecule type" value="Genomic_DNA"/>
</dbReference>
<dbReference type="Pfam" id="PF02558">
    <property type="entry name" value="ApbA"/>
    <property type="match status" value="1"/>
</dbReference>
<dbReference type="InterPro" id="IPR036291">
    <property type="entry name" value="NAD(P)-bd_dom_sf"/>
</dbReference>
<evidence type="ECO:0000256" key="1">
    <source>
        <dbReference type="ARBA" id="ARBA00007870"/>
    </source>
</evidence>
<dbReference type="Gene3D" id="1.10.1040.10">
    <property type="entry name" value="N-(1-d-carboxylethyl)-l-norvaline Dehydrogenase, domain 2"/>
    <property type="match status" value="1"/>
</dbReference>
<comment type="caution">
    <text evidence="7">The sequence shown here is derived from an EMBL/GenBank/DDBJ whole genome shotgun (WGS) entry which is preliminary data.</text>
</comment>
<sequence length="344" mass="37517">MPKVLVFGTGSLGTCYAWALSNAVGQDNVTAICRSNYEAASRNGFTVHSTLWGDNLTFQPRIARSVAEAVQQLSLDTQQFFDFVVVAAKAVPTDPSIAEIIGPAIAKGKTAIVLLQNGIGIEDEYARLYPESPLLSTVAYFPATQVSPGVVHHKEVELLHVGTYPADAPQAHKNTAREFVELLGKGGATAKLHDDIQRKRWAKLLVNSSWNPICALTRLRDREFIEVSLDLGLGAENDKWGDGVRFIKDVMMEIASVAQAYGYNDVNEETVDFQIGRAAVRDLPGVQPSMLGDAFEKRSMEVDAIVGNVVKLARKKGVNVPMLRTIYLLANGLSESFSRKKLQG</sequence>
<name>A0AAX6MKQ1_9PEZI</name>
<dbReference type="SUPFAM" id="SSF48179">
    <property type="entry name" value="6-phosphogluconate dehydrogenase C-terminal domain-like"/>
    <property type="match status" value="1"/>
</dbReference>
<dbReference type="PANTHER" id="PTHR21708:SF30">
    <property type="entry name" value="2-DEHYDROPANTOATE 2-REDUCTASE-RELATED"/>
    <property type="match status" value="1"/>
</dbReference>
<protein>
    <recommendedName>
        <fullName evidence="4">2-dehydropantoate 2-reductase</fullName>
        <ecNumber evidence="4">1.1.1.169</ecNumber>
    </recommendedName>
    <alternativeName>
        <fullName evidence="4">Ketopantoate reductase</fullName>
    </alternativeName>
</protein>
<evidence type="ECO:0000313" key="7">
    <source>
        <dbReference type="EMBL" id="KAK6953199.1"/>
    </source>
</evidence>
<dbReference type="AlphaFoldDB" id="A0AAX6MKQ1"/>
<evidence type="ECO:0000256" key="2">
    <source>
        <dbReference type="ARBA" id="ARBA00022857"/>
    </source>
</evidence>
<dbReference type="SUPFAM" id="SSF51735">
    <property type="entry name" value="NAD(P)-binding Rossmann-fold domains"/>
    <property type="match status" value="1"/>
</dbReference>
<dbReference type="Pfam" id="PF08546">
    <property type="entry name" value="ApbA_C"/>
    <property type="match status" value="1"/>
</dbReference>
<dbReference type="InterPro" id="IPR008927">
    <property type="entry name" value="6-PGluconate_DH-like_C_sf"/>
</dbReference>
<comment type="similarity">
    <text evidence="1 4">Belongs to the ketopantoate reductase family.</text>
</comment>
<dbReference type="InterPro" id="IPR051402">
    <property type="entry name" value="KPR-Related"/>
</dbReference>
<dbReference type="Gene3D" id="3.40.50.720">
    <property type="entry name" value="NAD(P)-binding Rossmann-like Domain"/>
    <property type="match status" value="1"/>
</dbReference>
<dbReference type="FunFam" id="1.10.1040.10:FF:000017">
    <property type="entry name" value="2-dehydropantoate 2-reductase"/>
    <property type="match status" value="1"/>
</dbReference>
<dbReference type="Proteomes" id="UP001369815">
    <property type="component" value="Unassembled WGS sequence"/>
</dbReference>
<dbReference type="GO" id="GO:0008677">
    <property type="term" value="F:2-dehydropantoate 2-reductase activity"/>
    <property type="evidence" value="ECO:0007669"/>
    <property type="project" value="UniProtKB-EC"/>
</dbReference>
<dbReference type="InterPro" id="IPR013752">
    <property type="entry name" value="KPA_reductase"/>
</dbReference>
<evidence type="ECO:0000313" key="8">
    <source>
        <dbReference type="Proteomes" id="UP001369815"/>
    </source>
</evidence>
<evidence type="ECO:0000259" key="6">
    <source>
        <dbReference type="Pfam" id="PF08546"/>
    </source>
</evidence>
<proteinExistence type="inferred from homology"/>
<evidence type="ECO:0000256" key="4">
    <source>
        <dbReference type="RuleBase" id="RU362068"/>
    </source>
</evidence>
<evidence type="ECO:0000256" key="3">
    <source>
        <dbReference type="ARBA" id="ARBA00023002"/>
    </source>
</evidence>
<comment type="catalytic activity">
    <reaction evidence="4">
        <text>(R)-pantoate + NADP(+) = 2-dehydropantoate + NADPH + H(+)</text>
        <dbReference type="Rhea" id="RHEA:16233"/>
        <dbReference type="ChEBI" id="CHEBI:11561"/>
        <dbReference type="ChEBI" id="CHEBI:15378"/>
        <dbReference type="ChEBI" id="CHEBI:15980"/>
        <dbReference type="ChEBI" id="CHEBI:57783"/>
        <dbReference type="ChEBI" id="CHEBI:58349"/>
        <dbReference type="EC" id="1.1.1.169"/>
    </reaction>
</comment>
<evidence type="ECO:0000259" key="5">
    <source>
        <dbReference type="Pfam" id="PF02558"/>
    </source>
</evidence>
<accession>A0AAX6MKQ1</accession>